<keyword evidence="1" id="KW-0812">Transmembrane</keyword>
<evidence type="ECO:0000313" key="3">
    <source>
        <dbReference type="EMBL" id="AET32815.1"/>
    </source>
</evidence>
<organism evidence="3 4">
    <name type="scientific">Pyrobaculum ferrireducens</name>
    <dbReference type="NCBI Taxonomy" id="1104324"/>
    <lineage>
        <taxon>Archaea</taxon>
        <taxon>Thermoproteota</taxon>
        <taxon>Thermoprotei</taxon>
        <taxon>Thermoproteales</taxon>
        <taxon>Thermoproteaceae</taxon>
        <taxon>Pyrobaculum</taxon>
    </lineage>
</organism>
<dbReference type="BioCyc" id="PSP1104324:GJSN-1364-MONOMER"/>
<dbReference type="InterPro" id="IPR029052">
    <property type="entry name" value="Metallo-depent_PP-like"/>
</dbReference>
<dbReference type="SUPFAM" id="SSF56300">
    <property type="entry name" value="Metallo-dependent phosphatases"/>
    <property type="match status" value="1"/>
</dbReference>
<dbReference type="Proteomes" id="UP000005867">
    <property type="component" value="Chromosome"/>
</dbReference>
<keyword evidence="1" id="KW-1133">Transmembrane helix</keyword>
<sequence length="237" mass="25897">MGGVDGVYRRVFLGSVVGVGLLGAVGAASVGVELRRLDLGLGRRVVFVSDLHIHGVSRLELPEYDVLLIGGDIYDRNTPGAWAVVEALAPLRGPKIAVLGNHEYWDRRRVPLGEGLRALEEAGVHVLRDDWVQVGPLRVHGLDWRDDPRTYPAVRDADVVLVHSPDAFQQAVGGLYLAGHTHGGQFCLPGGVPLITNSYYGYTQGIYRRGEAVMYVSRGVGEMLPRLWCNREVVLIT</sequence>
<proteinExistence type="predicted"/>
<dbReference type="EMBL" id="CP003098">
    <property type="protein sequence ID" value="AET32815.1"/>
    <property type="molecule type" value="Genomic_DNA"/>
</dbReference>
<keyword evidence="4" id="KW-1185">Reference proteome</keyword>
<feature type="domain" description="Calcineurin-like phosphoesterase" evidence="2">
    <location>
        <begin position="44"/>
        <end position="182"/>
    </location>
</feature>
<dbReference type="PANTHER" id="PTHR31302">
    <property type="entry name" value="TRANSMEMBRANE PROTEIN WITH METALLOPHOSPHOESTERASE DOMAIN-RELATED"/>
    <property type="match status" value="1"/>
</dbReference>
<keyword evidence="1" id="KW-0472">Membrane</keyword>
<reference evidence="3 4" key="1">
    <citation type="journal article" date="2012" name="J. Bacteriol.">
        <title>Complete genome sequence of strain 1860, a crenarchaeon of the genus pyrobaculum able to grow with various electron acceptors.</title>
        <authorList>
            <person name="Mardanov A.V."/>
            <person name="Gumerov V.M."/>
            <person name="Slobodkina G.B."/>
            <person name="Beletsky A.V."/>
            <person name="Bonch-Osmolovskaya E.A."/>
            <person name="Ravin N.V."/>
            <person name="Skryabin K.G."/>
        </authorList>
    </citation>
    <scope>NUCLEOTIDE SEQUENCE [LARGE SCALE GENOMIC DNA]</scope>
    <source>
        <strain evidence="3 4">1860</strain>
    </source>
</reference>
<evidence type="ECO:0000313" key="4">
    <source>
        <dbReference type="Proteomes" id="UP000005867"/>
    </source>
</evidence>
<dbReference type="eggNOG" id="arCOG01156">
    <property type="taxonomic scope" value="Archaea"/>
</dbReference>
<gene>
    <name evidence="3" type="ORF">P186_1388</name>
</gene>
<accession>G7VE42</accession>
<dbReference type="InterPro" id="IPR051158">
    <property type="entry name" value="Metallophosphoesterase_sf"/>
</dbReference>
<feature type="transmembrane region" description="Helical" evidence="1">
    <location>
        <begin position="12"/>
        <end position="34"/>
    </location>
</feature>
<dbReference type="HOGENOM" id="CLU_025443_3_2_2"/>
<dbReference type="KEGG" id="pyr:P186_1388"/>
<dbReference type="GO" id="GO:0016787">
    <property type="term" value="F:hydrolase activity"/>
    <property type="evidence" value="ECO:0007669"/>
    <property type="project" value="InterPro"/>
</dbReference>
<evidence type="ECO:0000256" key="1">
    <source>
        <dbReference type="SAM" id="Phobius"/>
    </source>
</evidence>
<evidence type="ECO:0000259" key="2">
    <source>
        <dbReference type="Pfam" id="PF00149"/>
    </source>
</evidence>
<name>G7VE42_9CREN</name>
<dbReference type="AlphaFoldDB" id="G7VE42"/>
<dbReference type="InterPro" id="IPR004843">
    <property type="entry name" value="Calcineurin-like_PHP"/>
</dbReference>
<dbReference type="STRING" id="1104324.P186_1388"/>
<protein>
    <submittedName>
        <fullName evidence="3">Metallophosphoesterase</fullName>
    </submittedName>
</protein>
<dbReference type="Gene3D" id="3.60.21.10">
    <property type="match status" value="1"/>
</dbReference>
<dbReference type="Pfam" id="PF00149">
    <property type="entry name" value="Metallophos"/>
    <property type="match status" value="1"/>
</dbReference>
<dbReference type="PANTHER" id="PTHR31302:SF28">
    <property type="entry name" value="METALLOPHOSPHOESTERASE, CALCINEURIN SUPERFAMILY"/>
    <property type="match status" value="1"/>
</dbReference>